<evidence type="ECO:0000256" key="1">
    <source>
        <dbReference type="SAM" id="SignalP"/>
    </source>
</evidence>
<dbReference type="KEGG" id="rta:Rta_04080"/>
<accession>F5Y5X5</accession>
<dbReference type="PATRIC" id="fig|365046.3.peg.422"/>
<feature type="chain" id="PRO_5003329375" evidence="1">
    <location>
        <begin position="22"/>
        <end position="141"/>
    </location>
</feature>
<evidence type="ECO:0000313" key="2">
    <source>
        <dbReference type="EMBL" id="AEG91479.1"/>
    </source>
</evidence>
<dbReference type="AlphaFoldDB" id="F5Y5X5"/>
<dbReference type="EMBL" id="CP000245">
    <property type="protein sequence ID" value="AEG91479.1"/>
    <property type="molecule type" value="Genomic_DNA"/>
</dbReference>
<name>F5Y5X5_RAMTT</name>
<dbReference type="OrthoDB" id="8909437at2"/>
<dbReference type="STRING" id="365046.Rta_04080"/>
<proteinExistence type="predicted"/>
<keyword evidence="1" id="KW-0732">Signal</keyword>
<reference evidence="3" key="1">
    <citation type="submission" date="2006-01" db="EMBL/GenBank/DDBJ databases">
        <title>Genome of the cyst-dividing bacterium Ramlibacter tataouinensis.</title>
        <authorList>
            <person name="Barakat M."/>
            <person name="Ortet P."/>
            <person name="De Luca G."/>
            <person name="Jourlin-Castelli C."/>
            <person name="Ansaldi M."/>
            <person name="Py B."/>
            <person name="Fichant G."/>
            <person name="Coutinho P."/>
            <person name="Voulhoux R."/>
            <person name="Bastien O."/>
            <person name="Roy S."/>
            <person name="Marechal E."/>
            <person name="Henrissat B."/>
            <person name="Quentin Y."/>
            <person name="Noirot P."/>
            <person name="Filloux A."/>
            <person name="Mejean V."/>
            <person name="DuBow M."/>
            <person name="Barras F."/>
            <person name="Heulin T."/>
        </authorList>
    </citation>
    <scope>NUCLEOTIDE SEQUENCE [LARGE SCALE GENOMIC DNA]</scope>
    <source>
        <strain evidence="3">ATCC BAA-407 / DSM 14655 / LMG 21543 / TTB310</strain>
    </source>
</reference>
<dbReference type="RefSeq" id="WP_013899712.1">
    <property type="nucleotide sequence ID" value="NC_015677.1"/>
</dbReference>
<dbReference type="Proteomes" id="UP000008385">
    <property type="component" value="Chromosome"/>
</dbReference>
<gene>
    <name evidence="2" type="ordered locus">Rta_04080</name>
</gene>
<evidence type="ECO:0000313" key="3">
    <source>
        <dbReference type="Proteomes" id="UP000008385"/>
    </source>
</evidence>
<feature type="signal peptide" evidence="1">
    <location>
        <begin position="1"/>
        <end position="21"/>
    </location>
</feature>
<dbReference type="HOGENOM" id="CLU_147247_0_0_4"/>
<dbReference type="eggNOG" id="COG4314">
    <property type="taxonomic scope" value="Bacteria"/>
</dbReference>
<protein>
    <submittedName>
        <fullName evidence="2">Uncharacterized protein</fullName>
    </submittedName>
</protein>
<reference evidence="2 3" key="2">
    <citation type="journal article" date="2011" name="PLoS ONE">
        <title>The Cyst-Dividing Bacterium Ramlibacter tataouinensis TTB310 Genome Reveals a Well-Stocked Toolbox for Adaptation to a Desert Environment.</title>
        <authorList>
            <person name="De Luca G."/>
            <person name="Barakat M."/>
            <person name="Ortet P."/>
            <person name="Fochesato S."/>
            <person name="Jourlin-Castelli C."/>
            <person name="Ansaldi M."/>
            <person name="Py B."/>
            <person name="Fichant G."/>
            <person name="Coutinho P.M."/>
            <person name="Voulhoux R."/>
            <person name="Bastien O."/>
            <person name="Marechal E."/>
            <person name="Henrissat B."/>
            <person name="Quentin Y."/>
            <person name="Noirot P."/>
            <person name="Filloux A."/>
            <person name="Mejean V."/>
            <person name="Dubow M.S."/>
            <person name="Barras F."/>
            <person name="Barbe V."/>
            <person name="Weissenbach J."/>
            <person name="Mihalcescu I."/>
            <person name="Vermeglio A."/>
            <person name="Achouak W."/>
            <person name="Heulin T."/>
        </authorList>
    </citation>
    <scope>NUCLEOTIDE SEQUENCE [LARGE SCALE GENOMIC DNA]</scope>
    <source>
        <strain evidence="3">ATCC BAA-407 / DSM 14655 / LMG 21543 / TTB310</strain>
    </source>
</reference>
<keyword evidence="3" id="KW-1185">Reference proteome</keyword>
<organism evidence="2 3">
    <name type="scientific">Ramlibacter tataouinensis (strain ATCC BAA-407 / DSM 14655 / LMG 21543 / TTB310)</name>
    <dbReference type="NCBI Taxonomy" id="365046"/>
    <lineage>
        <taxon>Bacteria</taxon>
        <taxon>Pseudomonadati</taxon>
        <taxon>Pseudomonadota</taxon>
        <taxon>Betaproteobacteria</taxon>
        <taxon>Burkholderiales</taxon>
        <taxon>Comamonadaceae</taxon>
        <taxon>Ramlibacter</taxon>
    </lineage>
</organism>
<sequence length="141" mass="15472">MKRTIALLLMAACLAPVQAAAQTKVRTCPRAAELKPEQLLGRWRAEFEGLAQGATVLLERNPRWEGRFSGTVNRNGARSEVAGDVEDGEFTMEESADGTRISATWLGEVVEGSCGREIRGTWEAEGTELARPFVLRRTAPR</sequence>